<organism evidence="21">
    <name type="scientific">freshwater metagenome</name>
    <dbReference type="NCBI Taxonomy" id="449393"/>
    <lineage>
        <taxon>unclassified sequences</taxon>
        <taxon>metagenomes</taxon>
        <taxon>ecological metagenomes</taxon>
    </lineage>
</organism>
<keyword evidence="8" id="KW-0808">Transferase</keyword>
<evidence type="ECO:0000256" key="12">
    <source>
        <dbReference type="ARBA" id="ARBA00022842"/>
    </source>
</evidence>
<evidence type="ECO:0000256" key="19">
    <source>
        <dbReference type="ARBA" id="ARBA00048493"/>
    </source>
</evidence>
<evidence type="ECO:0000256" key="15">
    <source>
        <dbReference type="ARBA" id="ARBA00023268"/>
    </source>
</evidence>
<dbReference type="GO" id="GO:0006048">
    <property type="term" value="P:UDP-N-acetylglucosamine biosynthetic process"/>
    <property type="evidence" value="ECO:0007669"/>
    <property type="project" value="InterPro"/>
</dbReference>
<keyword evidence="7" id="KW-0963">Cytoplasm</keyword>
<dbReference type="SUPFAM" id="SSF51161">
    <property type="entry name" value="Trimeric LpxA-like enzymes"/>
    <property type="match status" value="1"/>
</dbReference>
<dbReference type="InterPro" id="IPR011004">
    <property type="entry name" value="Trimer_LpxA-like_sf"/>
</dbReference>
<keyword evidence="12" id="KW-0460">Magnesium</keyword>
<evidence type="ECO:0000256" key="8">
    <source>
        <dbReference type="ARBA" id="ARBA00022679"/>
    </source>
</evidence>
<evidence type="ECO:0000256" key="10">
    <source>
        <dbReference type="ARBA" id="ARBA00022723"/>
    </source>
</evidence>
<dbReference type="EMBL" id="CAEZXD010000011">
    <property type="protein sequence ID" value="CAB4674496.1"/>
    <property type="molecule type" value="Genomic_DNA"/>
</dbReference>
<evidence type="ECO:0000256" key="1">
    <source>
        <dbReference type="ARBA" id="ARBA00001946"/>
    </source>
</evidence>
<evidence type="ECO:0000256" key="3">
    <source>
        <dbReference type="ARBA" id="ARBA00005166"/>
    </source>
</evidence>
<dbReference type="Pfam" id="PF00483">
    <property type="entry name" value="NTP_transferase"/>
    <property type="match status" value="1"/>
</dbReference>
<dbReference type="GO" id="GO:0005737">
    <property type="term" value="C:cytoplasm"/>
    <property type="evidence" value="ECO:0007669"/>
    <property type="project" value="UniProtKB-SubCell"/>
</dbReference>
<proteinExistence type="inferred from homology"/>
<evidence type="ECO:0000256" key="9">
    <source>
        <dbReference type="ARBA" id="ARBA00022695"/>
    </source>
</evidence>
<dbReference type="InterPro" id="IPR005882">
    <property type="entry name" value="Bifunctional_GlmU"/>
</dbReference>
<dbReference type="GO" id="GO:0000287">
    <property type="term" value="F:magnesium ion binding"/>
    <property type="evidence" value="ECO:0007669"/>
    <property type="project" value="InterPro"/>
</dbReference>
<dbReference type="CDD" id="cd03353">
    <property type="entry name" value="LbH_GlmU_C"/>
    <property type="match status" value="1"/>
</dbReference>
<keyword evidence="10" id="KW-0479">Metal-binding</keyword>
<dbReference type="GO" id="GO:0003977">
    <property type="term" value="F:UDP-N-acetylglucosamine diphosphorylase activity"/>
    <property type="evidence" value="ECO:0007669"/>
    <property type="project" value="UniProtKB-EC"/>
</dbReference>
<keyword evidence="13" id="KW-0133">Cell shape</keyword>
<evidence type="ECO:0000256" key="6">
    <source>
        <dbReference type="ARBA" id="ARBA00007947"/>
    </source>
</evidence>
<dbReference type="SUPFAM" id="SSF53448">
    <property type="entry name" value="Nucleotide-diphospho-sugar transferases"/>
    <property type="match status" value="1"/>
</dbReference>
<dbReference type="InterPro" id="IPR029044">
    <property type="entry name" value="Nucleotide-diphossugar_trans"/>
</dbReference>
<dbReference type="GO" id="GO:0008360">
    <property type="term" value="P:regulation of cell shape"/>
    <property type="evidence" value="ECO:0007669"/>
    <property type="project" value="UniProtKB-KW"/>
</dbReference>
<dbReference type="InterPro" id="IPR038009">
    <property type="entry name" value="GlmU_C_LbH"/>
</dbReference>
<evidence type="ECO:0000256" key="18">
    <source>
        <dbReference type="ARBA" id="ARBA00048247"/>
    </source>
</evidence>
<dbReference type="PANTHER" id="PTHR43584:SF3">
    <property type="entry name" value="BIFUNCTIONAL PROTEIN GLMU"/>
    <property type="match status" value="1"/>
</dbReference>
<dbReference type="InterPro" id="IPR001451">
    <property type="entry name" value="Hexapep"/>
</dbReference>
<evidence type="ECO:0000256" key="4">
    <source>
        <dbReference type="ARBA" id="ARBA00005208"/>
    </source>
</evidence>
<dbReference type="PANTHER" id="PTHR43584">
    <property type="entry name" value="NUCLEOTIDYL TRANSFERASE"/>
    <property type="match status" value="1"/>
</dbReference>
<evidence type="ECO:0000256" key="5">
    <source>
        <dbReference type="ARBA" id="ARBA00007707"/>
    </source>
</evidence>
<dbReference type="Gene3D" id="2.160.10.10">
    <property type="entry name" value="Hexapeptide repeat proteins"/>
    <property type="match status" value="1"/>
</dbReference>
<protein>
    <submittedName>
        <fullName evidence="21">Unannotated protein</fullName>
    </submittedName>
</protein>
<dbReference type="GO" id="GO:0071555">
    <property type="term" value="P:cell wall organization"/>
    <property type="evidence" value="ECO:0007669"/>
    <property type="project" value="UniProtKB-KW"/>
</dbReference>
<comment type="cofactor">
    <cofactor evidence="1">
        <name>Mg(2+)</name>
        <dbReference type="ChEBI" id="CHEBI:18420"/>
    </cofactor>
</comment>
<comment type="catalytic activity">
    <reaction evidence="19">
        <text>N-acetyl-alpha-D-glucosamine 1-phosphate + UTP + H(+) = UDP-N-acetyl-alpha-D-glucosamine + diphosphate</text>
        <dbReference type="Rhea" id="RHEA:13509"/>
        <dbReference type="ChEBI" id="CHEBI:15378"/>
        <dbReference type="ChEBI" id="CHEBI:33019"/>
        <dbReference type="ChEBI" id="CHEBI:46398"/>
        <dbReference type="ChEBI" id="CHEBI:57705"/>
        <dbReference type="ChEBI" id="CHEBI:57776"/>
        <dbReference type="EC" id="2.7.7.23"/>
    </reaction>
</comment>
<accession>A0A6J6ML39</accession>
<dbReference type="NCBIfam" id="TIGR01173">
    <property type="entry name" value="glmU"/>
    <property type="match status" value="1"/>
</dbReference>
<dbReference type="Gene3D" id="3.90.550.10">
    <property type="entry name" value="Spore Coat Polysaccharide Biosynthesis Protein SpsA, Chain A"/>
    <property type="match status" value="1"/>
</dbReference>
<dbReference type="InterPro" id="IPR005835">
    <property type="entry name" value="NTP_transferase_dom"/>
</dbReference>
<gene>
    <name evidence="21" type="ORF">UFOPK2343_00609</name>
</gene>
<dbReference type="GO" id="GO:0000902">
    <property type="term" value="P:cell morphogenesis"/>
    <property type="evidence" value="ECO:0007669"/>
    <property type="project" value="InterPro"/>
</dbReference>
<keyword evidence="15" id="KW-0511">Multifunctional enzyme</keyword>
<dbReference type="GO" id="GO:0019134">
    <property type="term" value="F:glucosamine-1-phosphate N-acetyltransferase activity"/>
    <property type="evidence" value="ECO:0007669"/>
    <property type="project" value="UniProtKB-EC"/>
</dbReference>
<evidence type="ECO:0000256" key="2">
    <source>
        <dbReference type="ARBA" id="ARBA00004496"/>
    </source>
</evidence>
<keyword evidence="9" id="KW-0548">Nucleotidyltransferase</keyword>
<comment type="similarity">
    <text evidence="5">In the C-terminal section; belongs to the transferase hexapeptide repeat family.</text>
</comment>
<comment type="pathway">
    <text evidence="3">Nucleotide-sugar biosynthesis; UDP-N-acetyl-alpha-D-glucosamine biosynthesis; N-acetyl-alpha-D-glucosamine 1-phosphate from alpha-D-glucosamine 6-phosphate (route II): step 2/2.</text>
</comment>
<comment type="subcellular location">
    <subcellularLocation>
        <location evidence="2">Cytoplasm</location>
    </subcellularLocation>
</comment>
<dbReference type="HAMAP" id="MF_01631">
    <property type="entry name" value="GlmU"/>
    <property type="match status" value="1"/>
</dbReference>
<dbReference type="GO" id="GO:0009252">
    <property type="term" value="P:peptidoglycan biosynthetic process"/>
    <property type="evidence" value="ECO:0007669"/>
    <property type="project" value="UniProtKB-KW"/>
</dbReference>
<name>A0A6J6ML39_9ZZZZ</name>
<feature type="domain" description="Nucleotidyl transferase" evidence="20">
    <location>
        <begin position="11"/>
        <end position="228"/>
    </location>
</feature>
<evidence type="ECO:0000256" key="14">
    <source>
        <dbReference type="ARBA" id="ARBA00022984"/>
    </source>
</evidence>
<evidence type="ECO:0000313" key="21">
    <source>
        <dbReference type="EMBL" id="CAB4674496.1"/>
    </source>
</evidence>
<reference evidence="21" key="1">
    <citation type="submission" date="2020-05" db="EMBL/GenBank/DDBJ databases">
        <authorList>
            <person name="Chiriac C."/>
            <person name="Salcher M."/>
            <person name="Ghai R."/>
            <person name="Kavagutti S V."/>
        </authorList>
    </citation>
    <scope>NUCLEOTIDE SEQUENCE</scope>
</reference>
<keyword evidence="14" id="KW-0573">Peptidoglycan synthesis</keyword>
<evidence type="ECO:0000256" key="17">
    <source>
        <dbReference type="ARBA" id="ARBA00023316"/>
    </source>
</evidence>
<keyword evidence="17" id="KW-0961">Cell wall biogenesis/degradation</keyword>
<comment type="similarity">
    <text evidence="6">In the N-terminal section; belongs to the N-acetylglucosamine-1-phosphate uridyltransferase family.</text>
</comment>
<dbReference type="AlphaFoldDB" id="A0A6J6ML39"/>
<dbReference type="InterPro" id="IPR050065">
    <property type="entry name" value="GlmU-like"/>
</dbReference>
<sequence>MSKSLGAPEVAIVLAAGEGTRMKSQIPKVLHFISGKTILDHVLTQVNNLNPGELRVVVGTGREAVEAHVKQIAPIAIPIFQAERNGTGHAVQLALADLSVSGTVLICAGDTPLLRSETLGEFITVHKAAKNTASVLTAELPDPTGYGRIVRDESGEIVAIVEERDAPDEIKLIDEINTGVYLFDIAALRSSVAKLKAHNSQGELYLTDVIADIKATGGKAAAILSNDYSETLGINDRSQLAECAAIMRDRINYEHMLNGVEIIDPTTTWIDSTVKIAADATIFPESWLAGTTTIGANSIIGPRTTLMNVSVAAGASVIESNCVDCEIGAGANVGPYSYLRAGTLLGEGAKAGAYVEIKNSTIGQGSKVPHLSYVGDAEIGSGSNIGAATVFVNYDGVEKHKTKIGNEVRIGSDTMLVAPVSIGDGAYTAAGSVITDDVPAGAMGVARSKQRNILGWVLRKRSGTKSAQAVKTADANESSEQGS</sequence>
<evidence type="ECO:0000256" key="16">
    <source>
        <dbReference type="ARBA" id="ARBA00023315"/>
    </source>
</evidence>
<comment type="pathway">
    <text evidence="4">Nucleotide-sugar biosynthesis; UDP-N-acetyl-alpha-D-glucosamine biosynthesis; UDP-N-acetyl-alpha-D-glucosamine from N-acetyl-alpha-D-glucosamine 1-phosphate: step 1/1.</text>
</comment>
<comment type="catalytic activity">
    <reaction evidence="18">
        <text>alpha-D-glucosamine 1-phosphate + acetyl-CoA = N-acetyl-alpha-D-glucosamine 1-phosphate + CoA + H(+)</text>
        <dbReference type="Rhea" id="RHEA:13725"/>
        <dbReference type="ChEBI" id="CHEBI:15378"/>
        <dbReference type="ChEBI" id="CHEBI:57287"/>
        <dbReference type="ChEBI" id="CHEBI:57288"/>
        <dbReference type="ChEBI" id="CHEBI:57776"/>
        <dbReference type="ChEBI" id="CHEBI:58516"/>
        <dbReference type="EC" id="2.3.1.157"/>
    </reaction>
</comment>
<keyword evidence="16" id="KW-0012">Acyltransferase</keyword>
<dbReference type="Pfam" id="PF00132">
    <property type="entry name" value="Hexapep"/>
    <property type="match status" value="1"/>
</dbReference>
<evidence type="ECO:0000259" key="20">
    <source>
        <dbReference type="Pfam" id="PF00483"/>
    </source>
</evidence>
<dbReference type="NCBIfam" id="NF010932">
    <property type="entry name" value="PRK14352.1"/>
    <property type="match status" value="1"/>
</dbReference>
<keyword evidence="11" id="KW-0677">Repeat</keyword>
<dbReference type="CDD" id="cd02540">
    <property type="entry name" value="GT2_GlmU_N_bac"/>
    <property type="match status" value="1"/>
</dbReference>
<evidence type="ECO:0000256" key="11">
    <source>
        <dbReference type="ARBA" id="ARBA00022737"/>
    </source>
</evidence>
<evidence type="ECO:0000256" key="13">
    <source>
        <dbReference type="ARBA" id="ARBA00022960"/>
    </source>
</evidence>
<evidence type="ECO:0000256" key="7">
    <source>
        <dbReference type="ARBA" id="ARBA00022490"/>
    </source>
</evidence>